<feature type="domain" description="C2H2-type" evidence="12">
    <location>
        <begin position="76"/>
        <end position="103"/>
    </location>
</feature>
<dbReference type="FunFam" id="3.30.160.60:FF:000325">
    <property type="entry name" value="ZFP90 zinc finger protein"/>
    <property type="match status" value="1"/>
</dbReference>
<evidence type="ECO:0000256" key="3">
    <source>
        <dbReference type="ARBA" id="ARBA00022737"/>
    </source>
</evidence>
<evidence type="ECO:0000256" key="7">
    <source>
        <dbReference type="ARBA" id="ARBA00023125"/>
    </source>
</evidence>
<dbReference type="Gene3D" id="3.30.160.60">
    <property type="entry name" value="Classic Zinc Finger"/>
    <property type="match status" value="2"/>
</dbReference>
<comment type="subcellular location">
    <subcellularLocation>
        <location evidence="1">Nucleus</location>
    </subcellularLocation>
</comment>
<dbReference type="GO" id="GO:0008270">
    <property type="term" value="F:zinc ion binding"/>
    <property type="evidence" value="ECO:0007669"/>
    <property type="project" value="UniProtKB-KW"/>
</dbReference>
<keyword evidence="4 10" id="KW-0863">Zinc-finger</keyword>
<accession>A0A8J9Z3M0</accession>
<evidence type="ECO:0000259" key="12">
    <source>
        <dbReference type="PROSITE" id="PS50157"/>
    </source>
</evidence>
<evidence type="ECO:0000256" key="9">
    <source>
        <dbReference type="ARBA" id="ARBA00023242"/>
    </source>
</evidence>
<proteinExistence type="predicted"/>
<feature type="region of interest" description="Disordered" evidence="11">
    <location>
        <begin position="1"/>
        <end position="43"/>
    </location>
</feature>
<evidence type="ECO:0000256" key="4">
    <source>
        <dbReference type="ARBA" id="ARBA00022771"/>
    </source>
</evidence>
<dbReference type="OrthoDB" id="2109241at2759"/>
<keyword evidence="9" id="KW-0539">Nucleus</keyword>
<evidence type="ECO:0000256" key="2">
    <source>
        <dbReference type="ARBA" id="ARBA00022723"/>
    </source>
</evidence>
<gene>
    <name evidence="13" type="primary">REST</name>
    <name evidence="13" type="ORF">BLAG_LOCUS8547</name>
</gene>
<evidence type="ECO:0000256" key="5">
    <source>
        <dbReference type="ARBA" id="ARBA00022833"/>
    </source>
</evidence>
<evidence type="ECO:0000313" key="13">
    <source>
        <dbReference type="EMBL" id="CAH1246559.1"/>
    </source>
</evidence>
<feature type="region of interest" description="Disordered" evidence="11">
    <location>
        <begin position="291"/>
        <end position="341"/>
    </location>
</feature>
<keyword evidence="7" id="KW-0238">DNA-binding</keyword>
<dbReference type="Pfam" id="PF15874">
    <property type="entry name" value="Il2rg"/>
    <property type="match status" value="1"/>
</dbReference>
<dbReference type="GO" id="GO:0003677">
    <property type="term" value="F:DNA binding"/>
    <property type="evidence" value="ECO:0007669"/>
    <property type="project" value="UniProtKB-KW"/>
</dbReference>
<sequence>MEPLKLSPNPPEVSDPSQAISSNDVYRPSHVNHAQKKTWSRPEVTSDMRPFLATTLEEKPDVGRPIKKQRTTRKLYSCRFCNYVTNRKGNRDTHLRTHSGERPYKCRFCHYTAAYRSSVVVHERRHTGERPYRCERLHPATDTDRTVIGHTKVDGMGACVSMEPSRVNQRKDGTSTETKDEKLIGWNLQKDIKEDDYRQEAIFNPNCKTKLLLDSIKRRCNCHKDIDVDLSDELGNVKNLQQGLHKYANELLEEREKLVLVRVEKKEGEEQPNYTPLLNDREAIDSRFLARLSSRGDSSRPETGRVHRKSGGRKRSDAPKSRLRATTPTGRNNKSRQGSKH</sequence>
<keyword evidence="14" id="KW-1185">Reference proteome</keyword>
<dbReference type="InterPro" id="IPR036236">
    <property type="entry name" value="Znf_C2H2_sf"/>
</dbReference>
<dbReference type="SMART" id="SM00355">
    <property type="entry name" value="ZnF_C2H2"/>
    <property type="match status" value="2"/>
</dbReference>
<keyword evidence="6" id="KW-0805">Transcription regulation</keyword>
<keyword evidence="2" id="KW-0479">Metal-binding</keyword>
<dbReference type="SUPFAM" id="SSF57667">
    <property type="entry name" value="beta-beta-alpha zinc fingers"/>
    <property type="match status" value="1"/>
</dbReference>
<dbReference type="AlphaFoldDB" id="A0A8J9Z3M0"/>
<dbReference type="PANTHER" id="PTHR33887">
    <property type="entry name" value="PB1 DOMAIN-CONTAINING PROTEIN"/>
    <property type="match status" value="1"/>
</dbReference>
<dbReference type="Proteomes" id="UP000838412">
    <property type="component" value="Chromosome 15"/>
</dbReference>
<dbReference type="GO" id="GO:0005634">
    <property type="term" value="C:nucleus"/>
    <property type="evidence" value="ECO:0007669"/>
    <property type="project" value="UniProtKB-SubCell"/>
</dbReference>
<evidence type="ECO:0000256" key="11">
    <source>
        <dbReference type="SAM" id="MobiDB-lite"/>
    </source>
</evidence>
<keyword evidence="8" id="KW-0804">Transcription</keyword>
<feature type="domain" description="C2H2-type" evidence="12">
    <location>
        <begin position="104"/>
        <end position="131"/>
    </location>
</feature>
<evidence type="ECO:0000256" key="10">
    <source>
        <dbReference type="PROSITE-ProRule" id="PRU00042"/>
    </source>
</evidence>
<dbReference type="InterPro" id="IPR013087">
    <property type="entry name" value="Znf_C2H2_type"/>
</dbReference>
<evidence type="ECO:0000256" key="6">
    <source>
        <dbReference type="ARBA" id="ARBA00023015"/>
    </source>
</evidence>
<keyword evidence="5" id="KW-0862">Zinc</keyword>
<feature type="compositionally biased region" description="Polar residues" evidence="11">
    <location>
        <begin position="15"/>
        <end position="24"/>
    </location>
</feature>
<organism evidence="13 14">
    <name type="scientific">Branchiostoma lanceolatum</name>
    <name type="common">Common lancelet</name>
    <name type="synonym">Amphioxus lanceolatum</name>
    <dbReference type="NCBI Taxonomy" id="7740"/>
    <lineage>
        <taxon>Eukaryota</taxon>
        <taxon>Metazoa</taxon>
        <taxon>Chordata</taxon>
        <taxon>Cephalochordata</taxon>
        <taxon>Leptocardii</taxon>
        <taxon>Amphioxiformes</taxon>
        <taxon>Branchiostomatidae</taxon>
        <taxon>Branchiostoma</taxon>
    </lineage>
</organism>
<dbReference type="FunFam" id="3.30.160.60:FF:003186">
    <property type="entry name" value="RT01028p"/>
    <property type="match status" value="1"/>
</dbReference>
<dbReference type="InterPro" id="IPR039471">
    <property type="entry name" value="CXorf65-like"/>
</dbReference>
<dbReference type="EMBL" id="OV696700">
    <property type="protein sequence ID" value="CAH1246559.1"/>
    <property type="molecule type" value="Genomic_DNA"/>
</dbReference>
<protein>
    <submittedName>
        <fullName evidence="13">REST protein</fullName>
    </submittedName>
</protein>
<dbReference type="PROSITE" id="PS50157">
    <property type="entry name" value="ZINC_FINGER_C2H2_2"/>
    <property type="match status" value="2"/>
</dbReference>
<evidence type="ECO:0000256" key="8">
    <source>
        <dbReference type="ARBA" id="ARBA00023163"/>
    </source>
</evidence>
<keyword evidence="3" id="KW-0677">Repeat</keyword>
<name>A0A8J9Z3M0_BRALA</name>
<dbReference type="PANTHER" id="PTHR33887:SF5">
    <property type="entry name" value="PB1 DOMAIN-CONTAINING PROTEIN"/>
    <property type="match status" value="1"/>
</dbReference>
<evidence type="ECO:0000313" key="14">
    <source>
        <dbReference type="Proteomes" id="UP000838412"/>
    </source>
</evidence>
<evidence type="ECO:0000256" key="1">
    <source>
        <dbReference type="ARBA" id="ARBA00004123"/>
    </source>
</evidence>
<reference evidence="13" key="1">
    <citation type="submission" date="2022-01" db="EMBL/GenBank/DDBJ databases">
        <authorList>
            <person name="Braso-Vives M."/>
        </authorList>
    </citation>
    <scope>NUCLEOTIDE SEQUENCE</scope>
</reference>